<protein>
    <submittedName>
        <fullName evidence="1">Uncharacterized protein</fullName>
    </submittedName>
</protein>
<dbReference type="OrthoDB" id="70344at2759"/>
<proteinExistence type="predicted"/>
<comment type="caution">
    <text evidence="1">The sequence shown here is derived from an EMBL/GenBank/DDBJ whole genome shotgun (WGS) entry which is preliminary data.</text>
</comment>
<dbReference type="VEuPathDB" id="FungiDB:PC110_g17940"/>
<sequence length="156" mass="17665">MHCSEFVMPESIREFPSLMGIELWNTTLVRWGEESALSAELHPMMLFLIMGYVNMTEALSRNPLRKLPDARNEAFGVSLLSLEFTQIVELPLWVHTNVWEYVSLGGSPICEEGHNASLTGIDICGQDDKSWDPLGEQRFPTQLVEPLRMLKSQQTG</sequence>
<dbReference type="EMBL" id="JAENGZ010002459">
    <property type="protein sequence ID" value="KAG6943668.1"/>
    <property type="molecule type" value="Genomic_DNA"/>
</dbReference>
<accession>A0A8T1TL67</accession>
<dbReference type="Proteomes" id="UP000688947">
    <property type="component" value="Unassembled WGS sequence"/>
</dbReference>
<name>A0A8T1TL67_9STRA</name>
<evidence type="ECO:0000313" key="1">
    <source>
        <dbReference type="EMBL" id="KAG6943668.1"/>
    </source>
</evidence>
<organism evidence="1 2">
    <name type="scientific">Phytophthora cactorum</name>
    <dbReference type="NCBI Taxonomy" id="29920"/>
    <lineage>
        <taxon>Eukaryota</taxon>
        <taxon>Sar</taxon>
        <taxon>Stramenopiles</taxon>
        <taxon>Oomycota</taxon>
        <taxon>Peronosporomycetes</taxon>
        <taxon>Peronosporales</taxon>
        <taxon>Peronosporaceae</taxon>
        <taxon>Phytophthora</taxon>
    </lineage>
</organism>
<gene>
    <name evidence="1" type="ORF">JG687_00018312</name>
</gene>
<reference evidence="1" key="1">
    <citation type="submission" date="2021-01" db="EMBL/GenBank/DDBJ databases">
        <title>Phytophthora aleatoria, a newly-described species from Pinus radiata is distinct from Phytophthora cactorum isolates based on comparative genomics.</title>
        <authorList>
            <person name="Mcdougal R."/>
            <person name="Panda P."/>
            <person name="Williams N."/>
            <person name="Studholme D.J."/>
        </authorList>
    </citation>
    <scope>NUCLEOTIDE SEQUENCE</scope>
    <source>
        <strain evidence="1">NZFS 3830</strain>
    </source>
</reference>
<evidence type="ECO:0000313" key="2">
    <source>
        <dbReference type="Proteomes" id="UP000688947"/>
    </source>
</evidence>
<dbReference type="AlphaFoldDB" id="A0A8T1TL67"/>
<dbReference type="VEuPathDB" id="FungiDB:PC110_g9609"/>